<accession>A0A1I7JW72</accession>
<dbReference type="InterPro" id="IPR050484">
    <property type="entry name" value="Transf_Hexapept/Carb_Anhydrase"/>
</dbReference>
<evidence type="ECO:0000313" key="1">
    <source>
        <dbReference type="EMBL" id="SFU89462.1"/>
    </source>
</evidence>
<dbReference type="InterPro" id="IPR001451">
    <property type="entry name" value="Hexapep"/>
</dbReference>
<reference evidence="2" key="1">
    <citation type="submission" date="2016-10" db="EMBL/GenBank/DDBJ databases">
        <authorList>
            <person name="Varghese N."/>
            <person name="Submissions S."/>
        </authorList>
    </citation>
    <scope>NUCLEOTIDE SEQUENCE [LARGE SCALE GENOMIC DNA]</scope>
    <source>
        <strain evidence="2">CGMCC 1.11014</strain>
    </source>
</reference>
<protein>
    <submittedName>
        <fullName evidence="1">Phenylacetic acid degradation protein</fullName>
    </submittedName>
</protein>
<sequence length="203" mass="21931">MVKVYELNGIRPVVDPTAYVHPTAVLIGDVIIGPRCYVGPLASMRGDFGRLILEAGANLQDGCVMHGFPGCDTVVEVDGHIGHGAVLHGCRVGRNALVGMNAVVMDNAVIGAESIVAAMSFVKANMQVPPRSMVVGTPARVMRQVSDDEIKWKSAGTAQYQELTDRSLATMREVEAATEVEPDRKRMEWETSLPLHLHKNATE</sequence>
<organism evidence="1 2">
    <name type="scientific">Pseudoduganella namucuonensis</name>
    <dbReference type="NCBI Taxonomy" id="1035707"/>
    <lineage>
        <taxon>Bacteria</taxon>
        <taxon>Pseudomonadati</taxon>
        <taxon>Pseudomonadota</taxon>
        <taxon>Betaproteobacteria</taxon>
        <taxon>Burkholderiales</taxon>
        <taxon>Oxalobacteraceae</taxon>
        <taxon>Telluria group</taxon>
        <taxon>Pseudoduganella</taxon>
    </lineage>
</organism>
<dbReference type="RefSeq" id="WP_093556477.1">
    <property type="nucleotide sequence ID" value="NZ_FPBO01000013.1"/>
</dbReference>
<dbReference type="OrthoDB" id="9803036at2"/>
<dbReference type="AlphaFoldDB" id="A0A1I7JW72"/>
<dbReference type="InterPro" id="IPR011004">
    <property type="entry name" value="Trimer_LpxA-like_sf"/>
</dbReference>
<dbReference type="STRING" id="1035707.SAMN05216552_101398"/>
<proteinExistence type="predicted"/>
<dbReference type="Proteomes" id="UP000199391">
    <property type="component" value="Unassembled WGS sequence"/>
</dbReference>
<dbReference type="FunFam" id="2.160.10.10:FF:000012">
    <property type="entry name" value="Carnitine operon protein CaiE"/>
    <property type="match status" value="1"/>
</dbReference>
<dbReference type="Pfam" id="PF00132">
    <property type="entry name" value="Hexapep"/>
    <property type="match status" value="1"/>
</dbReference>
<dbReference type="Gene3D" id="2.160.10.10">
    <property type="entry name" value="Hexapeptide repeat proteins"/>
    <property type="match status" value="1"/>
</dbReference>
<dbReference type="EMBL" id="FPBO01000013">
    <property type="protein sequence ID" value="SFU89462.1"/>
    <property type="molecule type" value="Genomic_DNA"/>
</dbReference>
<evidence type="ECO:0000313" key="2">
    <source>
        <dbReference type="Proteomes" id="UP000199391"/>
    </source>
</evidence>
<gene>
    <name evidence="1" type="ORF">SAMN05216552_101398</name>
</gene>
<dbReference type="SUPFAM" id="SSF51161">
    <property type="entry name" value="Trimeric LpxA-like enzymes"/>
    <property type="match status" value="1"/>
</dbReference>
<keyword evidence="2" id="KW-1185">Reference proteome</keyword>
<dbReference type="PANTHER" id="PTHR13061">
    <property type="entry name" value="DYNACTIN SUBUNIT P25"/>
    <property type="match status" value="1"/>
</dbReference>
<name>A0A1I7JW72_9BURK</name>
<dbReference type="PANTHER" id="PTHR13061:SF29">
    <property type="entry name" value="GAMMA CARBONIC ANHYDRASE-LIKE 1, MITOCHONDRIAL-RELATED"/>
    <property type="match status" value="1"/>
</dbReference>
<dbReference type="CDD" id="cd04745">
    <property type="entry name" value="LbH_paaY_like"/>
    <property type="match status" value="1"/>
</dbReference>